<comment type="caution">
    <text evidence="2">The sequence shown here is derived from an EMBL/GenBank/DDBJ whole genome shotgun (WGS) entry which is preliminary data.</text>
</comment>
<evidence type="ECO:0000259" key="1">
    <source>
        <dbReference type="Pfam" id="PF06568"/>
    </source>
</evidence>
<dbReference type="Pfam" id="PF06568">
    <property type="entry name" value="YjiS-like"/>
    <property type="match status" value="1"/>
</dbReference>
<gene>
    <name evidence="2" type="ORF">ACFPOB_03895</name>
</gene>
<name>A0ABW0INK7_9HYPH</name>
<evidence type="ECO:0000313" key="2">
    <source>
        <dbReference type="EMBL" id="MFC5418701.1"/>
    </source>
</evidence>
<sequence length="121" mass="13787">MYAVGSDLLHDIEDLADMLRPRTKSVLDRLVGRRAVGQIIGEQFIYEVHGPFVRPHRKPAPRPLTARLIEALSGRFRRICDRVQMRHAANALPRLDDRTLRDIGISRSEIAFAVGRIDPRP</sequence>
<dbReference type="Proteomes" id="UP001596053">
    <property type="component" value="Unassembled WGS sequence"/>
</dbReference>
<dbReference type="InterPro" id="IPR009506">
    <property type="entry name" value="YjiS-like"/>
</dbReference>
<proteinExistence type="predicted"/>
<reference evidence="3" key="1">
    <citation type="journal article" date="2019" name="Int. J. Syst. Evol. Microbiol.">
        <title>The Global Catalogue of Microorganisms (GCM) 10K type strain sequencing project: providing services to taxonomists for standard genome sequencing and annotation.</title>
        <authorList>
            <consortium name="The Broad Institute Genomics Platform"/>
            <consortium name="The Broad Institute Genome Sequencing Center for Infectious Disease"/>
            <person name="Wu L."/>
            <person name="Ma J."/>
        </authorList>
    </citation>
    <scope>NUCLEOTIDE SEQUENCE [LARGE SCALE GENOMIC DNA]</scope>
    <source>
        <strain evidence="3">NCAIM B.01391</strain>
    </source>
</reference>
<feature type="domain" description="YjiS-like" evidence="1">
    <location>
        <begin position="77"/>
        <end position="110"/>
    </location>
</feature>
<keyword evidence="3" id="KW-1185">Reference proteome</keyword>
<protein>
    <submittedName>
        <fullName evidence="2">DUF1127 domain-containing protein</fullName>
    </submittedName>
</protein>
<dbReference type="EMBL" id="JBHSLW010000005">
    <property type="protein sequence ID" value="MFC5418701.1"/>
    <property type="molecule type" value="Genomic_DNA"/>
</dbReference>
<evidence type="ECO:0000313" key="3">
    <source>
        <dbReference type="Proteomes" id="UP001596053"/>
    </source>
</evidence>
<dbReference type="RefSeq" id="WP_377796017.1">
    <property type="nucleotide sequence ID" value="NZ_JBHSLW010000005.1"/>
</dbReference>
<accession>A0ABW0INK7</accession>
<organism evidence="2 3">
    <name type="scientific">Bosea eneae</name>
    <dbReference type="NCBI Taxonomy" id="151454"/>
    <lineage>
        <taxon>Bacteria</taxon>
        <taxon>Pseudomonadati</taxon>
        <taxon>Pseudomonadota</taxon>
        <taxon>Alphaproteobacteria</taxon>
        <taxon>Hyphomicrobiales</taxon>
        <taxon>Boseaceae</taxon>
        <taxon>Bosea</taxon>
    </lineage>
</organism>